<dbReference type="Gene3D" id="1.20.1260.10">
    <property type="match status" value="1"/>
</dbReference>
<organism evidence="1 2">
    <name type="scientific">Candidatus Mediterraneibacter caccavium</name>
    <dbReference type="NCBI Taxonomy" id="2838661"/>
    <lineage>
        <taxon>Bacteria</taxon>
        <taxon>Bacillati</taxon>
        <taxon>Bacillota</taxon>
        <taxon>Clostridia</taxon>
        <taxon>Lachnospirales</taxon>
        <taxon>Lachnospiraceae</taxon>
        <taxon>Mediterraneibacter</taxon>
    </lineage>
</organism>
<evidence type="ECO:0000313" key="2">
    <source>
        <dbReference type="Proteomes" id="UP000824243"/>
    </source>
</evidence>
<dbReference type="AlphaFoldDB" id="A0A9D1VYQ0"/>
<accession>A0A9D1VYQ0</accession>
<reference evidence="1" key="2">
    <citation type="submission" date="2021-04" db="EMBL/GenBank/DDBJ databases">
        <authorList>
            <person name="Gilroy R."/>
        </authorList>
    </citation>
    <scope>NUCLEOTIDE SEQUENCE</scope>
    <source>
        <strain evidence="1">ChiSjej5B23-15282</strain>
    </source>
</reference>
<name>A0A9D1VYQ0_9FIRM</name>
<dbReference type="InterPro" id="IPR012347">
    <property type="entry name" value="Ferritin-like"/>
</dbReference>
<sequence length="143" mass="16483">MDEQTRKLLEECTSGCRMAEDSIGQIREYIRDHRLLELADSYAERHAKLRQEADERLSECGYEPKEPGAVSSTFAWFTTEMKLTFNDDNTQISKLLIDGCSMGIKTLGERRNTLDRADKKALALADRIIRTEEDFIKDLRGYL</sequence>
<evidence type="ECO:0008006" key="3">
    <source>
        <dbReference type="Google" id="ProtNLM"/>
    </source>
</evidence>
<proteinExistence type="predicted"/>
<protein>
    <recommendedName>
        <fullName evidence="3">DUF2383 domain-containing protein</fullName>
    </recommendedName>
</protein>
<evidence type="ECO:0000313" key="1">
    <source>
        <dbReference type="EMBL" id="HIX49204.1"/>
    </source>
</evidence>
<reference evidence="1" key="1">
    <citation type="journal article" date="2021" name="PeerJ">
        <title>Extensive microbial diversity within the chicken gut microbiome revealed by metagenomics and culture.</title>
        <authorList>
            <person name="Gilroy R."/>
            <person name="Ravi A."/>
            <person name="Getino M."/>
            <person name="Pursley I."/>
            <person name="Horton D.L."/>
            <person name="Alikhan N.F."/>
            <person name="Baker D."/>
            <person name="Gharbi K."/>
            <person name="Hall N."/>
            <person name="Watson M."/>
            <person name="Adriaenssens E.M."/>
            <person name="Foster-Nyarko E."/>
            <person name="Jarju S."/>
            <person name="Secka A."/>
            <person name="Antonio M."/>
            <person name="Oren A."/>
            <person name="Chaudhuri R.R."/>
            <person name="La Ragione R."/>
            <person name="Hildebrand F."/>
            <person name="Pallen M.J."/>
        </authorList>
    </citation>
    <scope>NUCLEOTIDE SEQUENCE</scope>
    <source>
        <strain evidence="1">ChiSjej5B23-15282</strain>
    </source>
</reference>
<dbReference type="EMBL" id="DXFA01000158">
    <property type="protein sequence ID" value="HIX49204.1"/>
    <property type="molecule type" value="Genomic_DNA"/>
</dbReference>
<comment type="caution">
    <text evidence="1">The sequence shown here is derived from an EMBL/GenBank/DDBJ whole genome shotgun (WGS) entry which is preliminary data.</text>
</comment>
<dbReference type="Proteomes" id="UP000824243">
    <property type="component" value="Unassembled WGS sequence"/>
</dbReference>
<gene>
    <name evidence="1" type="ORF">H9981_09400</name>
</gene>